<dbReference type="Gramene" id="rna-AYBTSS11_LOCUS29840">
    <property type="protein sequence ID" value="CAJ1977672.1"/>
    <property type="gene ID" value="gene-AYBTSS11_LOCUS29840"/>
</dbReference>
<evidence type="ECO:0000313" key="7">
    <source>
        <dbReference type="EMBL" id="CAJ1977672.1"/>
    </source>
</evidence>
<keyword evidence="5" id="KW-0539">Nucleus</keyword>
<dbReference type="SUPFAM" id="SSF53474">
    <property type="entry name" value="alpha/beta-Hydrolases"/>
    <property type="match status" value="1"/>
</dbReference>
<sequence length="440" mass="48167">MSSFSGAIQRPLVAAAAVAVASFSADVSDKLPFRGSSRDCSTSDLAHSASCSNVQESDLSWVSHISDSKLANLSFVTRIPVPVPNVQFRVPSLGHNCVSNLHHSSVVSSPLLQSLYHSADFPKVSRPATCSHGVSNSTSEVMYKWHLPDPNALCDSNCSLTKSRTVVVLLGWLGARQKHLKKYAEWYTSRGFHVITFTFPMGEILSYQPGGKAEQNVHLLVDHLAEWLEGENEKNLVFHTFSNTGWLTYGVILEHLHKQNSAIMGRIKGCIVDSAPVAYPDPQVWASGFSAAFLKKNSVATKGRVFSDETGIKVSIGSEDDLGLKPAVTEAALLLILNKFFGVILDLPSVNRRLSDVMSMLSSKQPSCPQLYMYSSADRVIPADSVESFVEAQRMAGHDVRACNFVSSPHVDHFRTDPKLYTSQLSQFLEDSVLSHCKSH</sequence>
<comment type="similarity">
    <text evidence="1">Belongs to the TMEM53 family.</text>
</comment>
<comment type="subcellular location">
    <subcellularLocation>
        <location evidence="6">Nucleus outer membrane</location>
        <topology evidence="6">Single-pass membrane protein</topology>
    </subcellularLocation>
</comment>
<dbReference type="Proteomes" id="UP001189624">
    <property type="component" value="Chromosome 10"/>
</dbReference>
<evidence type="ECO:0008006" key="9">
    <source>
        <dbReference type="Google" id="ProtNLM"/>
    </source>
</evidence>
<evidence type="ECO:0000256" key="4">
    <source>
        <dbReference type="ARBA" id="ARBA00023136"/>
    </source>
</evidence>
<dbReference type="Gene3D" id="3.40.50.1820">
    <property type="entry name" value="alpha/beta hydrolase"/>
    <property type="match status" value="1"/>
</dbReference>
<keyword evidence="4" id="KW-0472">Membrane</keyword>
<name>A0AA87B7Z1_9FABA</name>
<keyword evidence="3" id="KW-1133">Transmembrane helix</keyword>
<dbReference type="InterPro" id="IPR029058">
    <property type="entry name" value="AB_hydrolase_fold"/>
</dbReference>
<dbReference type="PANTHER" id="PTHR12265">
    <property type="entry name" value="TRANSMEMBRANE PROTEIN 53"/>
    <property type="match status" value="1"/>
</dbReference>
<dbReference type="GO" id="GO:0005640">
    <property type="term" value="C:nuclear outer membrane"/>
    <property type="evidence" value="ECO:0007669"/>
    <property type="project" value="UniProtKB-SubCell"/>
</dbReference>
<evidence type="ECO:0000256" key="3">
    <source>
        <dbReference type="ARBA" id="ARBA00022989"/>
    </source>
</evidence>
<dbReference type="PANTHER" id="PTHR12265:SF30">
    <property type="entry name" value="TRANSMEMBRANE PROTEIN 53"/>
    <property type="match status" value="1"/>
</dbReference>
<keyword evidence="2" id="KW-0812">Transmembrane</keyword>
<organism evidence="7 8">
    <name type="scientific">Sphenostylis stenocarpa</name>
    <dbReference type="NCBI Taxonomy" id="92480"/>
    <lineage>
        <taxon>Eukaryota</taxon>
        <taxon>Viridiplantae</taxon>
        <taxon>Streptophyta</taxon>
        <taxon>Embryophyta</taxon>
        <taxon>Tracheophyta</taxon>
        <taxon>Spermatophyta</taxon>
        <taxon>Magnoliopsida</taxon>
        <taxon>eudicotyledons</taxon>
        <taxon>Gunneridae</taxon>
        <taxon>Pentapetalae</taxon>
        <taxon>rosids</taxon>
        <taxon>fabids</taxon>
        <taxon>Fabales</taxon>
        <taxon>Fabaceae</taxon>
        <taxon>Papilionoideae</taxon>
        <taxon>50 kb inversion clade</taxon>
        <taxon>NPAAA clade</taxon>
        <taxon>indigoferoid/millettioid clade</taxon>
        <taxon>Phaseoleae</taxon>
        <taxon>Sphenostylis</taxon>
    </lineage>
</organism>
<dbReference type="Pfam" id="PF05705">
    <property type="entry name" value="DUF829"/>
    <property type="match status" value="1"/>
</dbReference>
<keyword evidence="8" id="KW-1185">Reference proteome</keyword>
<evidence type="ECO:0000256" key="1">
    <source>
        <dbReference type="ARBA" id="ARBA00007387"/>
    </source>
</evidence>
<evidence type="ECO:0000256" key="2">
    <source>
        <dbReference type="ARBA" id="ARBA00022692"/>
    </source>
</evidence>
<evidence type="ECO:0000256" key="5">
    <source>
        <dbReference type="ARBA" id="ARBA00023242"/>
    </source>
</evidence>
<dbReference type="AlphaFoldDB" id="A0AA87B7Z1"/>
<evidence type="ECO:0000256" key="6">
    <source>
        <dbReference type="ARBA" id="ARBA00034303"/>
    </source>
</evidence>
<reference evidence="7" key="1">
    <citation type="submission" date="2023-10" db="EMBL/GenBank/DDBJ databases">
        <authorList>
            <person name="Domelevo Entfellner J.-B."/>
        </authorList>
    </citation>
    <scope>NUCLEOTIDE SEQUENCE</scope>
</reference>
<gene>
    <name evidence="7" type="ORF">AYBTSS11_LOCUS29840</name>
</gene>
<protein>
    <recommendedName>
        <fullName evidence="9">Transmembrane protein 53</fullName>
    </recommendedName>
</protein>
<dbReference type="EMBL" id="OY731407">
    <property type="protein sequence ID" value="CAJ1977672.1"/>
    <property type="molecule type" value="Genomic_DNA"/>
</dbReference>
<evidence type="ECO:0000313" key="8">
    <source>
        <dbReference type="Proteomes" id="UP001189624"/>
    </source>
</evidence>
<dbReference type="InterPro" id="IPR008547">
    <property type="entry name" value="DUF829_TMEM53"/>
</dbReference>
<accession>A0AA87B7Z1</accession>
<proteinExistence type="inferred from homology"/>